<evidence type="ECO:0000313" key="2">
    <source>
        <dbReference type="Proteomes" id="UP000070422"/>
    </source>
</evidence>
<protein>
    <submittedName>
        <fullName evidence="1">Uncharacterized protein</fullName>
    </submittedName>
</protein>
<gene>
    <name evidence="1" type="ORF">HMPREF3187_00027</name>
</gene>
<dbReference type="EMBL" id="LSCQ01000004">
    <property type="protein sequence ID" value="KXB38463.1"/>
    <property type="molecule type" value="Genomic_DNA"/>
</dbReference>
<accession>A0A133Y5N6</accession>
<organism evidence="1 2">
    <name type="scientific">Aerococcus christensenii</name>
    <dbReference type="NCBI Taxonomy" id="87541"/>
    <lineage>
        <taxon>Bacteria</taxon>
        <taxon>Bacillati</taxon>
        <taxon>Bacillota</taxon>
        <taxon>Bacilli</taxon>
        <taxon>Lactobacillales</taxon>
        <taxon>Aerococcaceae</taxon>
        <taxon>Aerococcus</taxon>
    </lineage>
</organism>
<proteinExistence type="predicted"/>
<dbReference type="Proteomes" id="UP000070422">
    <property type="component" value="Unassembled WGS sequence"/>
</dbReference>
<evidence type="ECO:0000313" key="1">
    <source>
        <dbReference type="EMBL" id="KXB38463.1"/>
    </source>
</evidence>
<name>A0A133Y5N6_9LACT</name>
<sequence length="47" mass="5353">MILKIPTLLLKAQAIQGRKTTKCSVKDKKMSVLVLQKVKSQFLNKRP</sequence>
<dbReference type="PATRIC" id="fig|87541.4.peg.27"/>
<dbReference type="AlphaFoldDB" id="A0A133Y5N6"/>
<reference evidence="1 2" key="1">
    <citation type="submission" date="2016-01" db="EMBL/GenBank/DDBJ databases">
        <authorList>
            <person name="Oliw E.H."/>
        </authorList>
    </citation>
    <scope>NUCLEOTIDE SEQUENCE [LARGE SCALE GENOMIC DNA]</scope>
    <source>
        <strain evidence="1 2">KA00635</strain>
    </source>
</reference>
<comment type="caution">
    <text evidence="1">The sequence shown here is derived from an EMBL/GenBank/DDBJ whole genome shotgun (WGS) entry which is preliminary data.</text>
</comment>